<keyword evidence="1" id="KW-1185">Reference proteome</keyword>
<name>A0A1I7WCX3_HETBA</name>
<dbReference type="WBParaSite" id="Hba_02589">
    <property type="protein sequence ID" value="Hba_02589"/>
    <property type="gene ID" value="Hba_02589"/>
</dbReference>
<reference evidence="2" key="1">
    <citation type="submission" date="2016-11" db="UniProtKB">
        <authorList>
            <consortium name="WormBaseParasite"/>
        </authorList>
    </citation>
    <scope>IDENTIFICATION</scope>
</reference>
<dbReference type="AlphaFoldDB" id="A0A1I7WCX3"/>
<protein>
    <submittedName>
        <fullName evidence="2">Uncharacterized protein</fullName>
    </submittedName>
</protein>
<accession>A0A1I7WCX3</accession>
<dbReference type="Proteomes" id="UP000095283">
    <property type="component" value="Unplaced"/>
</dbReference>
<organism evidence="1 2">
    <name type="scientific">Heterorhabditis bacteriophora</name>
    <name type="common">Entomopathogenic nematode worm</name>
    <dbReference type="NCBI Taxonomy" id="37862"/>
    <lineage>
        <taxon>Eukaryota</taxon>
        <taxon>Metazoa</taxon>
        <taxon>Ecdysozoa</taxon>
        <taxon>Nematoda</taxon>
        <taxon>Chromadorea</taxon>
        <taxon>Rhabditida</taxon>
        <taxon>Rhabditina</taxon>
        <taxon>Rhabditomorpha</taxon>
        <taxon>Strongyloidea</taxon>
        <taxon>Heterorhabditidae</taxon>
        <taxon>Heterorhabditis</taxon>
    </lineage>
</organism>
<evidence type="ECO:0000313" key="2">
    <source>
        <dbReference type="WBParaSite" id="Hba_02589"/>
    </source>
</evidence>
<sequence length="163" mass="18747">MFRIQSRLELETNQPLFNDSPNGVKYSVVTEHDLHRSTRMETSTKYSSHTENPITNKSGVSAINWIKFSFHIQRGENTALLKYIPFHMVILSILGLKGHARGIPDLETNTPSPNGLHRMEYNHSFHSNKNILFIKETAHYDVKYSTKNVFSPSYLTISIRTIL</sequence>
<evidence type="ECO:0000313" key="1">
    <source>
        <dbReference type="Proteomes" id="UP000095283"/>
    </source>
</evidence>
<proteinExistence type="predicted"/>